<dbReference type="PANTHER" id="PTHR23526">
    <property type="entry name" value="INTEGRAL MEMBRANE TRANSPORT PROTEIN-RELATED"/>
    <property type="match status" value="1"/>
</dbReference>
<feature type="transmembrane region" description="Helical" evidence="2">
    <location>
        <begin position="345"/>
        <end position="364"/>
    </location>
</feature>
<feature type="transmembrane region" description="Helical" evidence="2">
    <location>
        <begin position="299"/>
        <end position="325"/>
    </location>
</feature>
<proteinExistence type="predicted"/>
<dbReference type="Pfam" id="PF07690">
    <property type="entry name" value="MFS_1"/>
    <property type="match status" value="1"/>
</dbReference>
<organism evidence="3 4">
    <name type="scientific">Paenibacillus campinasensis</name>
    <dbReference type="NCBI Taxonomy" id="66347"/>
    <lineage>
        <taxon>Bacteria</taxon>
        <taxon>Bacillati</taxon>
        <taxon>Bacillota</taxon>
        <taxon>Bacilli</taxon>
        <taxon>Bacillales</taxon>
        <taxon>Paenibacillaceae</taxon>
        <taxon>Paenibacillus</taxon>
    </lineage>
</organism>
<gene>
    <name evidence="3" type="ORF">GNP94_08605</name>
</gene>
<name>A0ABW9T0M8_9BACL</name>
<feature type="transmembrane region" description="Helical" evidence="2">
    <location>
        <begin position="166"/>
        <end position="187"/>
    </location>
</feature>
<feature type="transmembrane region" description="Helical" evidence="2">
    <location>
        <begin position="275"/>
        <end position="293"/>
    </location>
</feature>
<dbReference type="EMBL" id="WOAA01000005">
    <property type="protein sequence ID" value="MUG66071.1"/>
    <property type="molecule type" value="Genomic_DNA"/>
</dbReference>
<dbReference type="Proteomes" id="UP000435177">
    <property type="component" value="Unassembled WGS sequence"/>
</dbReference>
<keyword evidence="4" id="KW-1185">Reference proteome</keyword>
<feature type="transmembrane region" description="Helical" evidence="2">
    <location>
        <begin position="214"/>
        <end position="240"/>
    </location>
</feature>
<dbReference type="PANTHER" id="PTHR23526:SF2">
    <property type="entry name" value="MAJOR FACILITATOR SUPERFAMILY (MFS) PROFILE DOMAIN-CONTAINING PROTEIN"/>
    <property type="match status" value="1"/>
</dbReference>
<comment type="caution">
    <text evidence="3">The sequence shown here is derived from an EMBL/GenBank/DDBJ whole genome shotgun (WGS) entry which is preliminary data.</text>
</comment>
<feature type="transmembrane region" description="Helical" evidence="2">
    <location>
        <begin position="74"/>
        <end position="93"/>
    </location>
</feature>
<dbReference type="RefSeq" id="WP_155617883.1">
    <property type="nucleotide sequence ID" value="NZ_WOAA01000005.1"/>
</dbReference>
<keyword evidence="2" id="KW-1133">Transmembrane helix</keyword>
<feature type="transmembrane region" description="Helical" evidence="2">
    <location>
        <begin position="370"/>
        <end position="389"/>
    </location>
</feature>
<evidence type="ECO:0000313" key="4">
    <source>
        <dbReference type="Proteomes" id="UP000435177"/>
    </source>
</evidence>
<protein>
    <submittedName>
        <fullName evidence="3">MFS transporter</fullName>
    </submittedName>
</protein>
<dbReference type="InterPro" id="IPR052528">
    <property type="entry name" value="Sugar_transport-like"/>
</dbReference>
<reference evidence="3 4" key="1">
    <citation type="submission" date="2019-11" db="EMBL/GenBank/DDBJ databases">
        <title>Draft genome sequences of five Paenibacillus species of dairy origin.</title>
        <authorList>
            <person name="Olajide A.M."/>
            <person name="Chen S."/>
            <person name="Lapointe G."/>
        </authorList>
    </citation>
    <scope>NUCLEOTIDE SEQUENCE [LARGE SCALE GENOMIC DNA]</scope>
    <source>
        <strain evidence="3 4">3CS1</strain>
    </source>
</reference>
<feature type="transmembrane region" description="Helical" evidence="2">
    <location>
        <begin position="99"/>
        <end position="125"/>
    </location>
</feature>
<feature type="transmembrane region" description="Helical" evidence="2">
    <location>
        <begin position="137"/>
        <end position="160"/>
    </location>
</feature>
<evidence type="ECO:0000256" key="2">
    <source>
        <dbReference type="SAM" id="Phobius"/>
    </source>
</evidence>
<dbReference type="InterPro" id="IPR011701">
    <property type="entry name" value="MFS"/>
</dbReference>
<dbReference type="Gene3D" id="1.20.1250.20">
    <property type="entry name" value="MFS general substrate transporter like domains"/>
    <property type="match status" value="1"/>
</dbReference>
<keyword evidence="2" id="KW-0812">Transmembrane</keyword>
<dbReference type="InterPro" id="IPR036259">
    <property type="entry name" value="MFS_trans_sf"/>
</dbReference>
<evidence type="ECO:0000313" key="3">
    <source>
        <dbReference type="EMBL" id="MUG66071.1"/>
    </source>
</evidence>
<accession>A0ABW9T0M8</accession>
<comment type="subcellular location">
    <subcellularLocation>
        <location evidence="1">Cell membrane</location>
        <topology evidence="1">Multi-pass membrane protein</topology>
    </subcellularLocation>
</comment>
<feature type="transmembrane region" description="Helical" evidence="2">
    <location>
        <begin position="42"/>
        <end position="62"/>
    </location>
</feature>
<sequence>MSRNKDPQSVLLLTVHALFMLSGALSGTFLNVYLWKSRQDYAMLGWFTIAQQIALGITFIAAGKWVKEYNKMNALRLGIGVSGLFYLCVLWAGNQAVEYIWPLGLLLGVSLGLFWLAFNVVYFEISEASNRDWFNGWLGLLGSVTGIIGPWAAGLIITMMHGERGYRFIFTVSMIIYAATVVLSFFLRKRPVQGGYDWLEGYRKLKESRMWRHAVGGLIFQGIREGVFSFLIFILVYVATDQEAKIGQFALITSLVSLVSYWVAGKWFKPHRRSVGMLVGAVLLLIVIVPLLWKVNYVTLLILGIGTSLFIPLFMLPAVSVSFDLMGANSDNVEKRVELVAVRELSLMTGRIAGLLIFIGVLAFRRDPSTITLLMLLLGASPVGAWMFMRKLFSWKQHAA</sequence>
<feature type="transmembrane region" description="Helical" evidence="2">
    <location>
        <begin position="246"/>
        <end position="263"/>
    </location>
</feature>
<dbReference type="SUPFAM" id="SSF103473">
    <property type="entry name" value="MFS general substrate transporter"/>
    <property type="match status" value="1"/>
</dbReference>
<evidence type="ECO:0000256" key="1">
    <source>
        <dbReference type="ARBA" id="ARBA00004651"/>
    </source>
</evidence>
<keyword evidence="2" id="KW-0472">Membrane</keyword>